<feature type="domain" description="PAS" evidence="9">
    <location>
        <begin position="11"/>
        <end position="73"/>
    </location>
</feature>
<dbReference type="PROSITE" id="PS50112">
    <property type="entry name" value="PAS"/>
    <property type="match status" value="2"/>
</dbReference>
<evidence type="ECO:0000256" key="4">
    <source>
        <dbReference type="ARBA" id="ARBA00022553"/>
    </source>
</evidence>
<comment type="catalytic activity">
    <reaction evidence="1">
        <text>ATP + protein L-histidine = ADP + protein N-phospho-L-histidine.</text>
        <dbReference type="EC" id="2.7.13.3"/>
    </reaction>
</comment>
<sequence>MTSAPLTADAVLASAADPIVAVDPDLRVVQWNPAAERMFGWRFAEVVGDRAPIVPDELMAEHHAVLERVRAAGPVAVHTRRHHRDGHSLHVRVVTSLLTDEQGNNAGWVSLFNAVEDAATIHNHVAQRAQLVRRLTDVVADINVDLDLSSVLDRIAHSLTELTGADAGGFVLIEEDQLRLVSLTQLSDHLRGYSAPLETSLFGELLRSGKTVLLATDDTRSLDDLIWSDLQGLHTIALGVSNVQGRPYGALYALYSRGRVGHVELELLELLAAHAGVALGNAMAYQEMVRRRAHERAVVDSSDDGIAVLDRAGRVRKWNRTAAELTGYAFADMIGTPPPFPLPDQHRGSLTHQLENGRWLEILIADIPETGEQVVDFRDVTQAKALEQEKDLFLATAGHELRTPITVVRGFATTLARQWDRLDDTARYEAISTIAERSTRLSYLVENLLMGSAAGSGELTVDKSPFDVVPLLRETTAAFRPLSEHHQVLLDAPDSLSMALGDPVATDVVIGQLLENALKYSPEGGTVTVSADVAGESLVVEVSDEGVGVAACDAERIFDRFVQGDVGDRRRFGGIGLGLYIARRLARAQGGDLSAHPNTPHGTRMRFTIPCSLAGNPTAHEDTAFGQGGRHC</sequence>
<keyword evidence="4" id="KW-0597">Phosphoprotein</keyword>
<dbReference type="Gene3D" id="3.30.450.40">
    <property type="match status" value="1"/>
</dbReference>
<dbReference type="InterPro" id="IPR029016">
    <property type="entry name" value="GAF-like_dom_sf"/>
</dbReference>
<dbReference type="InterPro" id="IPR003018">
    <property type="entry name" value="GAF"/>
</dbReference>
<dbReference type="SUPFAM" id="SSF55785">
    <property type="entry name" value="PYP-like sensor domain (PAS domain)"/>
    <property type="match status" value="2"/>
</dbReference>
<keyword evidence="5" id="KW-0808">Transferase</keyword>
<dbReference type="SMART" id="SM00091">
    <property type="entry name" value="PAS"/>
    <property type="match status" value="2"/>
</dbReference>
<dbReference type="RefSeq" id="WP_344969601.1">
    <property type="nucleotide sequence ID" value="NZ_BAABDD010000006.1"/>
</dbReference>
<evidence type="ECO:0000256" key="7">
    <source>
        <dbReference type="ARBA" id="ARBA00023012"/>
    </source>
</evidence>
<protein>
    <recommendedName>
        <fullName evidence="3">histidine kinase</fullName>
        <ecNumber evidence="3">2.7.13.3</ecNumber>
    </recommendedName>
</protein>
<dbReference type="InterPro" id="IPR003594">
    <property type="entry name" value="HATPase_dom"/>
</dbReference>
<feature type="domain" description="PAS" evidence="9">
    <location>
        <begin position="291"/>
        <end position="335"/>
    </location>
</feature>
<proteinExistence type="predicted"/>
<gene>
    <name evidence="10" type="ORF">GCM10022402_18450</name>
</gene>
<keyword evidence="6" id="KW-0418">Kinase</keyword>
<dbReference type="PANTHER" id="PTHR43711">
    <property type="entry name" value="TWO-COMPONENT HISTIDINE KINASE"/>
    <property type="match status" value="1"/>
</dbReference>
<dbReference type="InterPro" id="IPR013767">
    <property type="entry name" value="PAS_fold"/>
</dbReference>
<keyword evidence="10" id="KW-0547">Nucleotide-binding</keyword>
<evidence type="ECO:0000256" key="5">
    <source>
        <dbReference type="ARBA" id="ARBA00022679"/>
    </source>
</evidence>
<evidence type="ECO:0000313" key="11">
    <source>
        <dbReference type="Proteomes" id="UP001500908"/>
    </source>
</evidence>
<dbReference type="Pfam" id="PF00512">
    <property type="entry name" value="HisKA"/>
    <property type="match status" value="1"/>
</dbReference>
<dbReference type="SMART" id="SM00065">
    <property type="entry name" value="GAF"/>
    <property type="match status" value="1"/>
</dbReference>
<dbReference type="PANTHER" id="PTHR43711:SF1">
    <property type="entry name" value="HISTIDINE KINASE 1"/>
    <property type="match status" value="1"/>
</dbReference>
<feature type="domain" description="Histidine kinase" evidence="8">
    <location>
        <begin position="396"/>
        <end position="613"/>
    </location>
</feature>
<comment type="caution">
    <text evidence="10">The sequence shown here is derived from an EMBL/GenBank/DDBJ whole genome shotgun (WGS) entry which is preliminary data.</text>
</comment>
<keyword evidence="11" id="KW-1185">Reference proteome</keyword>
<name>A0ABP7FJ97_9ACTN</name>
<dbReference type="CDD" id="cd00130">
    <property type="entry name" value="PAS"/>
    <property type="match status" value="2"/>
</dbReference>
<dbReference type="SUPFAM" id="SSF47384">
    <property type="entry name" value="Homodimeric domain of signal transducing histidine kinase"/>
    <property type="match status" value="1"/>
</dbReference>
<dbReference type="Gene3D" id="1.10.287.130">
    <property type="match status" value="1"/>
</dbReference>
<keyword evidence="10" id="KW-0067">ATP-binding</keyword>
<reference evidence="11" key="1">
    <citation type="journal article" date="2019" name="Int. J. Syst. Evol. Microbiol.">
        <title>The Global Catalogue of Microorganisms (GCM) 10K type strain sequencing project: providing services to taxonomists for standard genome sequencing and annotation.</title>
        <authorList>
            <consortium name="The Broad Institute Genomics Platform"/>
            <consortium name="The Broad Institute Genome Sequencing Center for Infectious Disease"/>
            <person name="Wu L."/>
            <person name="Ma J."/>
        </authorList>
    </citation>
    <scope>NUCLEOTIDE SEQUENCE [LARGE SCALE GENOMIC DNA]</scope>
    <source>
        <strain evidence="11">JCM 17137</strain>
    </source>
</reference>
<dbReference type="Pfam" id="PF13185">
    <property type="entry name" value="GAF_2"/>
    <property type="match status" value="1"/>
</dbReference>
<dbReference type="EMBL" id="BAABDD010000006">
    <property type="protein sequence ID" value="GAA3738886.1"/>
    <property type="molecule type" value="Genomic_DNA"/>
</dbReference>
<dbReference type="PROSITE" id="PS50109">
    <property type="entry name" value="HIS_KIN"/>
    <property type="match status" value="1"/>
</dbReference>
<evidence type="ECO:0000256" key="3">
    <source>
        <dbReference type="ARBA" id="ARBA00012438"/>
    </source>
</evidence>
<dbReference type="Gene3D" id="3.30.565.10">
    <property type="entry name" value="Histidine kinase-like ATPase, C-terminal domain"/>
    <property type="match status" value="1"/>
</dbReference>
<evidence type="ECO:0000256" key="2">
    <source>
        <dbReference type="ARBA" id="ARBA00004236"/>
    </source>
</evidence>
<dbReference type="PRINTS" id="PR00344">
    <property type="entry name" value="BCTRLSENSOR"/>
</dbReference>
<keyword evidence="7" id="KW-0902">Two-component regulatory system</keyword>
<dbReference type="Pfam" id="PF02518">
    <property type="entry name" value="HATPase_c"/>
    <property type="match status" value="1"/>
</dbReference>
<dbReference type="SUPFAM" id="SSF55781">
    <property type="entry name" value="GAF domain-like"/>
    <property type="match status" value="1"/>
</dbReference>
<dbReference type="InterPro" id="IPR035965">
    <property type="entry name" value="PAS-like_dom_sf"/>
</dbReference>
<evidence type="ECO:0000259" key="9">
    <source>
        <dbReference type="PROSITE" id="PS50112"/>
    </source>
</evidence>
<dbReference type="Gene3D" id="3.30.450.20">
    <property type="entry name" value="PAS domain"/>
    <property type="match status" value="2"/>
</dbReference>
<dbReference type="EC" id="2.7.13.3" evidence="3"/>
<dbReference type="NCBIfam" id="TIGR00229">
    <property type="entry name" value="sensory_box"/>
    <property type="match status" value="2"/>
</dbReference>
<accession>A0ABP7FJ97</accession>
<evidence type="ECO:0000259" key="8">
    <source>
        <dbReference type="PROSITE" id="PS50109"/>
    </source>
</evidence>
<dbReference type="InterPro" id="IPR000014">
    <property type="entry name" value="PAS"/>
</dbReference>
<dbReference type="InterPro" id="IPR050736">
    <property type="entry name" value="Sensor_HK_Regulatory"/>
</dbReference>
<organism evidence="10 11">
    <name type="scientific">Salinactinospora qingdaonensis</name>
    <dbReference type="NCBI Taxonomy" id="702744"/>
    <lineage>
        <taxon>Bacteria</taxon>
        <taxon>Bacillati</taxon>
        <taxon>Actinomycetota</taxon>
        <taxon>Actinomycetes</taxon>
        <taxon>Streptosporangiales</taxon>
        <taxon>Nocardiopsidaceae</taxon>
        <taxon>Salinactinospora</taxon>
    </lineage>
</organism>
<evidence type="ECO:0000256" key="1">
    <source>
        <dbReference type="ARBA" id="ARBA00000085"/>
    </source>
</evidence>
<dbReference type="InterPro" id="IPR036097">
    <property type="entry name" value="HisK_dim/P_sf"/>
</dbReference>
<comment type="subcellular location">
    <subcellularLocation>
        <location evidence="2">Cell membrane</location>
    </subcellularLocation>
</comment>
<dbReference type="Proteomes" id="UP001500908">
    <property type="component" value="Unassembled WGS sequence"/>
</dbReference>
<dbReference type="Pfam" id="PF13188">
    <property type="entry name" value="PAS_8"/>
    <property type="match status" value="1"/>
</dbReference>
<dbReference type="SMART" id="SM00387">
    <property type="entry name" value="HATPase_c"/>
    <property type="match status" value="1"/>
</dbReference>
<evidence type="ECO:0000313" key="10">
    <source>
        <dbReference type="EMBL" id="GAA3738886.1"/>
    </source>
</evidence>
<dbReference type="SMART" id="SM00388">
    <property type="entry name" value="HisKA"/>
    <property type="match status" value="1"/>
</dbReference>
<evidence type="ECO:0000256" key="6">
    <source>
        <dbReference type="ARBA" id="ARBA00022777"/>
    </source>
</evidence>
<dbReference type="InterPro" id="IPR004358">
    <property type="entry name" value="Sig_transdc_His_kin-like_C"/>
</dbReference>
<dbReference type="Pfam" id="PF00989">
    <property type="entry name" value="PAS"/>
    <property type="match status" value="1"/>
</dbReference>
<dbReference type="SUPFAM" id="SSF55874">
    <property type="entry name" value="ATPase domain of HSP90 chaperone/DNA topoisomerase II/histidine kinase"/>
    <property type="match status" value="1"/>
</dbReference>
<dbReference type="CDD" id="cd00082">
    <property type="entry name" value="HisKA"/>
    <property type="match status" value="1"/>
</dbReference>
<dbReference type="InterPro" id="IPR005467">
    <property type="entry name" value="His_kinase_dom"/>
</dbReference>
<dbReference type="InterPro" id="IPR036890">
    <property type="entry name" value="HATPase_C_sf"/>
</dbReference>
<dbReference type="GO" id="GO:0005524">
    <property type="term" value="F:ATP binding"/>
    <property type="evidence" value="ECO:0007669"/>
    <property type="project" value="UniProtKB-KW"/>
</dbReference>
<dbReference type="InterPro" id="IPR003661">
    <property type="entry name" value="HisK_dim/P_dom"/>
</dbReference>